<reference evidence="4 5" key="1">
    <citation type="submission" date="2019-05" db="EMBL/GenBank/DDBJ databases">
        <title>Algicella ahnfeltiae gen. nov., sp. nov., a novel marine bacterium of the family Flavobacteriaceae isolated from a red alga.</title>
        <authorList>
            <person name="Nedashkovskaya O.I."/>
            <person name="Kukhlevskiy A.D."/>
            <person name="Kim S.-G."/>
            <person name="Zhukova N.V."/>
            <person name="Mikhailov V.V."/>
        </authorList>
    </citation>
    <scope>NUCLEOTIDE SEQUENCE [LARGE SCALE GENOMIC DNA]</scope>
    <source>
        <strain evidence="4 5">10Alg115</strain>
    </source>
</reference>
<dbReference type="AlphaFoldDB" id="A0A5B7TM12"/>
<keyword evidence="5" id="KW-1185">Reference proteome</keyword>
<evidence type="ECO:0000256" key="2">
    <source>
        <dbReference type="SAM" id="SignalP"/>
    </source>
</evidence>
<dbReference type="PROSITE" id="PS00018">
    <property type="entry name" value="EF_HAND_1"/>
    <property type="match status" value="2"/>
</dbReference>
<feature type="domain" description="EF-hand" evidence="3">
    <location>
        <begin position="67"/>
        <end position="102"/>
    </location>
</feature>
<evidence type="ECO:0000313" key="5">
    <source>
        <dbReference type="Proteomes" id="UP000306229"/>
    </source>
</evidence>
<feature type="domain" description="EF-hand" evidence="3">
    <location>
        <begin position="129"/>
        <end position="164"/>
    </location>
</feature>
<dbReference type="GO" id="GO:0005509">
    <property type="term" value="F:calcium ion binding"/>
    <property type="evidence" value="ECO:0007669"/>
    <property type="project" value="InterPro"/>
</dbReference>
<protein>
    <recommendedName>
        <fullName evidence="3">EF-hand domain-containing protein</fullName>
    </recommendedName>
</protein>
<dbReference type="PROSITE" id="PS50222">
    <property type="entry name" value="EF_HAND_2"/>
    <property type="match status" value="2"/>
</dbReference>
<dbReference type="SMART" id="SM00054">
    <property type="entry name" value="EFh"/>
    <property type="match status" value="2"/>
</dbReference>
<evidence type="ECO:0000313" key="4">
    <source>
        <dbReference type="EMBL" id="QCX37799.1"/>
    </source>
</evidence>
<feature type="chain" id="PRO_5022860194" description="EF-hand domain-containing protein" evidence="2">
    <location>
        <begin position="24"/>
        <end position="172"/>
    </location>
</feature>
<dbReference type="InterPro" id="IPR011992">
    <property type="entry name" value="EF-hand-dom_pair"/>
</dbReference>
<evidence type="ECO:0000259" key="3">
    <source>
        <dbReference type="PROSITE" id="PS50222"/>
    </source>
</evidence>
<organism evidence="4 5">
    <name type="scientific">Aureibaculum algae</name>
    <dbReference type="NCBI Taxonomy" id="2584122"/>
    <lineage>
        <taxon>Bacteria</taxon>
        <taxon>Pseudomonadati</taxon>
        <taxon>Bacteroidota</taxon>
        <taxon>Flavobacteriia</taxon>
        <taxon>Flavobacteriales</taxon>
        <taxon>Flavobacteriaceae</taxon>
        <taxon>Aureibaculum</taxon>
    </lineage>
</organism>
<proteinExistence type="predicted"/>
<dbReference type="OrthoDB" id="673038at2"/>
<dbReference type="Pfam" id="PF13202">
    <property type="entry name" value="EF-hand_5"/>
    <property type="match status" value="1"/>
</dbReference>
<dbReference type="KEGG" id="fbe:FF125_04870"/>
<feature type="compositionally biased region" description="Gly residues" evidence="1">
    <location>
        <begin position="26"/>
        <end position="38"/>
    </location>
</feature>
<dbReference type="Gene3D" id="1.10.238.10">
    <property type="entry name" value="EF-hand"/>
    <property type="match status" value="2"/>
</dbReference>
<evidence type="ECO:0000256" key="1">
    <source>
        <dbReference type="SAM" id="MobiDB-lite"/>
    </source>
</evidence>
<dbReference type="EMBL" id="CP040749">
    <property type="protein sequence ID" value="QCX37799.1"/>
    <property type="molecule type" value="Genomic_DNA"/>
</dbReference>
<dbReference type="Pfam" id="PF13499">
    <property type="entry name" value="EF-hand_7"/>
    <property type="match status" value="1"/>
</dbReference>
<dbReference type="InterPro" id="IPR018247">
    <property type="entry name" value="EF_Hand_1_Ca_BS"/>
</dbReference>
<feature type="signal peptide" evidence="2">
    <location>
        <begin position="1"/>
        <end position="23"/>
    </location>
</feature>
<sequence>MKNYNLKMTITIFSMLLCASIFAQGPGGQRGKRGGQNNGGKPDASQILSKLDTNNDDKIDVDEASKDQRGRISQDFDLIDTNNDKYIDLSELKASLNGKGPKGESAERIMKEVDDNADGKLNALEIAAKEKLLLTNNFEEIDTNDDNEIDLEELKYFLSKSDKKKSKKRKKQ</sequence>
<feature type="region of interest" description="Disordered" evidence="1">
    <location>
        <begin position="26"/>
        <end position="57"/>
    </location>
</feature>
<dbReference type="InterPro" id="IPR002048">
    <property type="entry name" value="EF_hand_dom"/>
</dbReference>
<accession>A0A5B7TM12</accession>
<dbReference type="SUPFAM" id="SSF47473">
    <property type="entry name" value="EF-hand"/>
    <property type="match status" value="1"/>
</dbReference>
<dbReference type="Proteomes" id="UP000306229">
    <property type="component" value="Chromosome"/>
</dbReference>
<keyword evidence="2" id="KW-0732">Signal</keyword>
<gene>
    <name evidence="4" type="ORF">FF125_04870</name>
</gene>
<name>A0A5B7TM12_9FLAO</name>